<sequence>MATNILDSAKVLEQTIRESAEFIHLKQQYDNVYADEATKKIFDDFRNMQLNLQTKQMQGEQITQEEVMQAQQQVMAVQQNEKIAALLEAEQQMSNVIQQINKIVMKPLEELYND</sequence>
<dbReference type="Proteomes" id="UP001208656">
    <property type="component" value="Unassembled WGS sequence"/>
</dbReference>
<dbReference type="Gene3D" id="1.20.1500.10">
    <property type="entry name" value="YheA/YmcA-like"/>
    <property type="match status" value="1"/>
</dbReference>
<dbReference type="EMBL" id="JAOUSE010000048">
    <property type="protein sequence ID" value="MCU9595334.1"/>
    <property type="molecule type" value="Genomic_DNA"/>
</dbReference>
<evidence type="ECO:0000313" key="2">
    <source>
        <dbReference type="EMBL" id="MCU9595334.1"/>
    </source>
</evidence>
<dbReference type="InterPro" id="IPR010368">
    <property type="entry name" value="Com_YlbF"/>
</dbReference>
<accession>A0ABT2WKU5</accession>
<keyword evidence="3" id="KW-1185">Reference proteome</keyword>
<evidence type="ECO:0000313" key="3">
    <source>
        <dbReference type="Proteomes" id="UP001208656"/>
    </source>
</evidence>
<protein>
    <recommendedName>
        <fullName evidence="1">UPF0342 protein OEV82_12870</fullName>
    </recommendedName>
</protein>
<comment type="caution">
    <text evidence="2">The sequence shown here is derived from an EMBL/GenBank/DDBJ whole genome shotgun (WGS) entry which is preliminary data.</text>
</comment>
<evidence type="ECO:0000256" key="1">
    <source>
        <dbReference type="HAMAP-Rule" id="MF_01526"/>
    </source>
</evidence>
<reference evidence="2 3" key="1">
    <citation type="submission" date="2022-10" db="EMBL/GenBank/DDBJ databases">
        <title>Description of Fervidibacillus gen. nov. in the family Fervidibacillaceae fam. nov. with two species, Fervidibacillus albus sp. nov., and Fervidibacillus halotolerans sp. nov., isolated from tidal flat sediments.</title>
        <authorList>
            <person name="Kwon K.K."/>
            <person name="Yang S.-H."/>
        </authorList>
    </citation>
    <scope>NUCLEOTIDE SEQUENCE [LARGE SCALE GENOMIC DNA]</scope>
    <source>
        <strain evidence="2 3">DSM 23332</strain>
    </source>
</reference>
<dbReference type="RefSeq" id="WP_173659889.1">
    <property type="nucleotide sequence ID" value="NZ_JAOUSE010000048.1"/>
</dbReference>
<name>A0ABT2WKU5_9BACI</name>
<gene>
    <name evidence="2" type="ORF">OEV82_12870</name>
</gene>
<dbReference type="SUPFAM" id="SSF158622">
    <property type="entry name" value="YheA/YmcA-like"/>
    <property type="match status" value="1"/>
</dbReference>
<comment type="similarity">
    <text evidence="1">Belongs to the UPF0342 family.</text>
</comment>
<dbReference type="Pfam" id="PF06133">
    <property type="entry name" value="Com_YlbF"/>
    <property type="match status" value="1"/>
</dbReference>
<proteinExistence type="inferred from homology"/>
<organism evidence="2 3">
    <name type="scientific">Pallidibacillus thermolactis</name>
    <dbReference type="NCBI Taxonomy" id="251051"/>
    <lineage>
        <taxon>Bacteria</taxon>
        <taxon>Bacillati</taxon>
        <taxon>Bacillota</taxon>
        <taxon>Bacilli</taxon>
        <taxon>Bacillales</taxon>
        <taxon>Bacillaceae</taxon>
        <taxon>Pallidibacillus</taxon>
    </lineage>
</organism>
<dbReference type="InterPro" id="IPR023378">
    <property type="entry name" value="YheA/YmcA-like_dom_sf"/>
</dbReference>
<dbReference type="HAMAP" id="MF_01526">
    <property type="entry name" value="UPF0342"/>
    <property type="match status" value="1"/>
</dbReference>